<organism evidence="3 4">
    <name type="scientific">Vogesella indigofera</name>
    <name type="common">Pseudomonas indigofera</name>
    <dbReference type="NCBI Taxonomy" id="45465"/>
    <lineage>
        <taxon>Bacteria</taxon>
        <taxon>Pseudomonadati</taxon>
        <taxon>Pseudomonadota</taxon>
        <taxon>Betaproteobacteria</taxon>
        <taxon>Neisseriales</taxon>
        <taxon>Chromobacteriaceae</taxon>
        <taxon>Vogesella</taxon>
    </lineage>
</organism>
<dbReference type="AlphaFoldDB" id="A0A495B337"/>
<proteinExistence type="predicted"/>
<dbReference type="EMBL" id="JAQQKY010000006">
    <property type="protein sequence ID" value="MDC7691368.1"/>
    <property type="molecule type" value="Genomic_DNA"/>
</dbReference>
<comment type="caution">
    <text evidence="3">The sequence shown here is derived from an EMBL/GenBank/DDBJ whole genome shotgun (WGS) entry which is preliminary data.</text>
</comment>
<reference evidence="3 4" key="1">
    <citation type="submission" date="2018-10" db="EMBL/GenBank/DDBJ databases">
        <title>Genomic Encyclopedia of Type Strains, Phase IV (KMG-IV): sequencing the most valuable type-strain genomes for metagenomic binning, comparative biology and taxonomic classification.</title>
        <authorList>
            <person name="Goeker M."/>
        </authorList>
    </citation>
    <scope>NUCLEOTIDE SEQUENCE [LARGE SCALE GENOMIC DNA]</scope>
    <source>
        <strain evidence="3 4">DSM 3303</strain>
    </source>
</reference>
<gene>
    <name evidence="3" type="ORF">C8E02_2729</name>
    <name evidence="2" type="ORF">PQU93_11300</name>
</gene>
<sequence length="63" mass="6749">MKTILFALIAASSLSACVVQPARVKLRSPIVLEPAVVVEPVYDDHYHRGGGFCPPGQAKKGRC</sequence>
<feature type="chain" id="PRO_5019740971" evidence="1">
    <location>
        <begin position="19"/>
        <end position="63"/>
    </location>
</feature>
<dbReference type="RefSeq" id="WP_120811434.1">
    <property type="nucleotide sequence ID" value="NZ_JAQQKY010000006.1"/>
</dbReference>
<evidence type="ECO:0000313" key="5">
    <source>
        <dbReference type="Proteomes" id="UP001221566"/>
    </source>
</evidence>
<dbReference type="PROSITE" id="PS51257">
    <property type="entry name" value="PROKAR_LIPOPROTEIN"/>
    <property type="match status" value="1"/>
</dbReference>
<feature type="signal peptide" evidence="1">
    <location>
        <begin position="1"/>
        <end position="18"/>
    </location>
</feature>
<name>A0A495B337_VOGIN</name>
<dbReference type="Proteomes" id="UP001221566">
    <property type="component" value="Unassembled WGS sequence"/>
</dbReference>
<evidence type="ECO:0000313" key="4">
    <source>
        <dbReference type="Proteomes" id="UP000279384"/>
    </source>
</evidence>
<dbReference type="EMBL" id="RBID01000017">
    <property type="protein sequence ID" value="RKQ55356.1"/>
    <property type="molecule type" value="Genomic_DNA"/>
</dbReference>
<keyword evidence="1" id="KW-0732">Signal</keyword>
<evidence type="ECO:0000256" key="1">
    <source>
        <dbReference type="SAM" id="SignalP"/>
    </source>
</evidence>
<keyword evidence="5" id="KW-1185">Reference proteome</keyword>
<accession>A0A495B337</accession>
<evidence type="ECO:0000313" key="2">
    <source>
        <dbReference type="EMBL" id="MDC7691368.1"/>
    </source>
</evidence>
<protein>
    <submittedName>
        <fullName evidence="2">Vir-repressed protein</fullName>
    </submittedName>
</protein>
<reference evidence="2 5" key="2">
    <citation type="submission" date="2023-01" db="EMBL/GenBank/DDBJ databases">
        <title>Novel species of the genus Vogesella isolated from rivers.</title>
        <authorList>
            <person name="Lu H."/>
        </authorList>
    </citation>
    <scope>NUCLEOTIDE SEQUENCE [LARGE SCALE GENOMIC DNA]</scope>
    <source>
        <strain evidence="2 5">SH7W</strain>
    </source>
</reference>
<evidence type="ECO:0000313" key="3">
    <source>
        <dbReference type="EMBL" id="RKQ55356.1"/>
    </source>
</evidence>
<dbReference type="Proteomes" id="UP000279384">
    <property type="component" value="Unassembled WGS sequence"/>
</dbReference>